<feature type="transmembrane region" description="Helical" evidence="6">
    <location>
        <begin position="717"/>
        <end position="743"/>
    </location>
</feature>
<comment type="caution">
    <text evidence="8">The sequence shown here is derived from an EMBL/GenBank/DDBJ whole genome shotgun (WGS) entry which is preliminary data.</text>
</comment>
<feature type="transmembrane region" description="Helical" evidence="6">
    <location>
        <begin position="499"/>
        <end position="517"/>
    </location>
</feature>
<dbReference type="Gene3D" id="1.20.1250.20">
    <property type="entry name" value="MFS general substrate transporter like domains"/>
    <property type="match status" value="1"/>
</dbReference>
<dbReference type="InterPro" id="IPR011251">
    <property type="entry name" value="Luciferase-like_dom"/>
</dbReference>
<evidence type="ECO:0000256" key="6">
    <source>
        <dbReference type="SAM" id="Phobius"/>
    </source>
</evidence>
<feature type="region of interest" description="Disordered" evidence="5">
    <location>
        <begin position="433"/>
        <end position="455"/>
    </location>
</feature>
<evidence type="ECO:0000313" key="9">
    <source>
        <dbReference type="Proteomes" id="UP000321685"/>
    </source>
</evidence>
<dbReference type="InterPro" id="IPR036259">
    <property type="entry name" value="MFS_trans_sf"/>
</dbReference>
<gene>
    <name evidence="8" type="ORF">PSU4_26070</name>
</gene>
<dbReference type="EMBL" id="BJVJ01000022">
    <property type="protein sequence ID" value="GEL23653.1"/>
    <property type="molecule type" value="Genomic_DNA"/>
</dbReference>
<dbReference type="RefSeq" id="WP_246115090.1">
    <property type="nucleotide sequence ID" value="NZ_BJVJ01000022.1"/>
</dbReference>
<proteinExistence type="predicted"/>
<feature type="transmembrane region" description="Helical" evidence="6">
    <location>
        <begin position="588"/>
        <end position="613"/>
    </location>
</feature>
<reference evidence="8 9" key="1">
    <citation type="submission" date="2019-07" db="EMBL/GenBank/DDBJ databases">
        <title>Whole genome shotgun sequence of Pseudonocardia sulfidoxydans NBRC 16205.</title>
        <authorList>
            <person name="Hosoyama A."/>
            <person name="Uohara A."/>
            <person name="Ohji S."/>
            <person name="Ichikawa N."/>
        </authorList>
    </citation>
    <scope>NUCLEOTIDE SEQUENCE [LARGE SCALE GENOMIC DNA]</scope>
    <source>
        <strain evidence="8 9">NBRC 16205</strain>
    </source>
</reference>
<feature type="domain" description="Major facilitator superfamily (MFS) profile" evidence="7">
    <location>
        <begin position="463"/>
        <end position="915"/>
    </location>
</feature>
<dbReference type="PANTHER" id="PTHR42718:SF39">
    <property type="entry name" value="ACTINORHODIN TRANSPORTER-RELATED"/>
    <property type="match status" value="1"/>
</dbReference>
<protein>
    <recommendedName>
        <fullName evidence="7">Major facilitator superfamily (MFS) profile domain-containing protein</fullName>
    </recommendedName>
</protein>
<dbReference type="CDD" id="cd17321">
    <property type="entry name" value="MFS_MMR_MDR_like"/>
    <property type="match status" value="1"/>
</dbReference>
<dbReference type="GO" id="GO:0016705">
    <property type="term" value="F:oxidoreductase activity, acting on paired donors, with incorporation or reduction of molecular oxygen"/>
    <property type="evidence" value="ECO:0007669"/>
    <property type="project" value="InterPro"/>
</dbReference>
<dbReference type="AlphaFoldDB" id="A0A511DH01"/>
<feature type="transmembrane region" description="Helical" evidence="6">
    <location>
        <begin position="782"/>
        <end position="803"/>
    </location>
</feature>
<dbReference type="GO" id="GO:0022857">
    <property type="term" value="F:transmembrane transporter activity"/>
    <property type="evidence" value="ECO:0007669"/>
    <property type="project" value="InterPro"/>
</dbReference>
<name>A0A511DH01_9PSEU</name>
<feature type="compositionally biased region" description="Low complexity" evidence="5">
    <location>
        <begin position="377"/>
        <end position="389"/>
    </location>
</feature>
<feature type="transmembrane region" description="Helical" evidence="6">
    <location>
        <begin position="653"/>
        <end position="673"/>
    </location>
</feature>
<feature type="transmembrane region" description="Helical" evidence="6">
    <location>
        <begin position="858"/>
        <end position="877"/>
    </location>
</feature>
<keyword evidence="2 6" id="KW-0812">Transmembrane</keyword>
<keyword evidence="3 6" id="KW-1133">Transmembrane helix</keyword>
<feature type="transmembrane region" description="Helical" evidence="6">
    <location>
        <begin position="679"/>
        <end position="696"/>
    </location>
</feature>
<keyword evidence="9" id="KW-1185">Reference proteome</keyword>
<dbReference type="GO" id="GO:0005886">
    <property type="term" value="C:plasma membrane"/>
    <property type="evidence" value="ECO:0007669"/>
    <property type="project" value="UniProtKB-SubCell"/>
</dbReference>
<feature type="transmembrane region" description="Helical" evidence="6">
    <location>
        <begin position="619"/>
        <end position="641"/>
    </location>
</feature>
<dbReference type="InterPro" id="IPR036661">
    <property type="entry name" value="Luciferase-like_sf"/>
</dbReference>
<feature type="transmembrane region" description="Helical" evidence="6">
    <location>
        <begin position="749"/>
        <end position="770"/>
    </location>
</feature>
<dbReference type="SUPFAM" id="SSF103473">
    <property type="entry name" value="MFS general substrate transporter"/>
    <property type="match status" value="1"/>
</dbReference>
<keyword evidence="4 6" id="KW-0472">Membrane</keyword>
<evidence type="ECO:0000259" key="7">
    <source>
        <dbReference type="PROSITE" id="PS50850"/>
    </source>
</evidence>
<organism evidence="8 9">
    <name type="scientific">Pseudonocardia sulfidoxydans NBRC 16205</name>
    <dbReference type="NCBI Taxonomy" id="1223511"/>
    <lineage>
        <taxon>Bacteria</taxon>
        <taxon>Bacillati</taxon>
        <taxon>Actinomycetota</taxon>
        <taxon>Actinomycetes</taxon>
        <taxon>Pseudonocardiales</taxon>
        <taxon>Pseudonocardiaceae</taxon>
        <taxon>Pseudonocardia</taxon>
    </lineage>
</organism>
<accession>A0A511DH01</accession>
<evidence type="ECO:0000313" key="8">
    <source>
        <dbReference type="EMBL" id="GEL23653.1"/>
    </source>
</evidence>
<feature type="region of interest" description="Disordered" evidence="5">
    <location>
        <begin position="321"/>
        <end position="341"/>
    </location>
</feature>
<feature type="transmembrane region" description="Helical" evidence="6">
    <location>
        <begin position="529"/>
        <end position="552"/>
    </location>
</feature>
<dbReference type="PROSITE" id="PS50850">
    <property type="entry name" value="MFS"/>
    <property type="match status" value="1"/>
</dbReference>
<evidence type="ECO:0000256" key="5">
    <source>
        <dbReference type="SAM" id="MobiDB-lite"/>
    </source>
</evidence>
<dbReference type="InterPro" id="IPR020846">
    <property type="entry name" value="MFS_dom"/>
</dbReference>
<dbReference type="Pfam" id="PF00296">
    <property type="entry name" value="Bac_luciferase"/>
    <property type="match status" value="1"/>
</dbReference>
<dbReference type="SUPFAM" id="SSF51679">
    <property type="entry name" value="Bacterial luciferase-like"/>
    <property type="match status" value="1"/>
</dbReference>
<feature type="transmembrane region" description="Helical" evidence="6">
    <location>
        <begin position="463"/>
        <end position="487"/>
    </location>
</feature>
<dbReference type="Gene3D" id="3.20.20.30">
    <property type="entry name" value="Luciferase-like domain"/>
    <property type="match status" value="1"/>
</dbReference>
<sequence>MASADPARPHARLHLAGFFGFGPAYVWSEAERDDVYYDFAAWRRLAQTAERGLFSTLFLGDSQRLREHLGRVTDHSVTGRPDQLVLFAHLAAVTSRIGLVATLNTTFTDPVDLARRLATVDVLSGGRAGWNVVTTDNEWTGENFRRGGEVGHADRYRNAEEHLATVEQLWAAWPEGAAASDTGATSWSAPGAISQVVRSARRARPSLPPSPQGQPVLFQAGESPEGRDFAARHAEGIFSRYLQFDAALDFADDLRRRLARAGRPTDDLRIFPATRIILGDTASEARDRAVWFRDRTWSDRRIRATVEAVWGHDLSDHDVDGPLPATDPVSPPRRSPMVWSTAATGRCAPPRPGGRWPPNAASRCGSSCCTWATRSSSSGRPRRWPTSWPATCAPARSTGSTCSPTRSPAASTTSSTAWCPRCRTVASTARSTRARHCGRTSGSARGRPQAPPRVGMTAHPRTVLAICLATGFTTLLDQAILTVAVPALRADLGADRSDVQWILAVYSLAFGLALVPAGRLGDALGRGRLLVGGLAVFSAASLVGAFATAPWLLVLARLVQGIGAGTANPQVIALIQDTFDGPARSRALGAYAAVASLSALLAPLVGGVLLAVAGPGVGWRLVVAVNVPFGIVTCVVAAVWLRDRRRTAGRPHLDAVGIGLLTLVTLCVLLPVAGAALPAVWVAVGIAAVAALAAWERRVERRGAVPILLPALVRSRGFVLGTVVAMCWFGSTLGTSVVVTLALQEGLGLSPLVAGLYTVPSALAMGVASASGWRVVARWGRASVTFSLVVLLVVLVATVAAVLTLPTAALPLVLAGSQFLAGAAGGLITAPNQGLTLALAPPGAHGLAAGFFQVAQRVSATICLAACTGIVVAATAGGGTGSGGYRGGVALALGLAAALTTAAVGASLLDGRRHRTPVGTVPGRS</sequence>
<feature type="compositionally biased region" description="Low complexity" evidence="5">
    <location>
        <begin position="400"/>
        <end position="412"/>
    </location>
</feature>
<dbReference type="InterPro" id="IPR011701">
    <property type="entry name" value="MFS"/>
</dbReference>
<dbReference type="Pfam" id="PF07690">
    <property type="entry name" value="MFS_1"/>
    <property type="match status" value="1"/>
</dbReference>
<comment type="subcellular location">
    <subcellularLocation>
        <location evidence="1">Cell membrane</location>
        <topology evidence="1">Multi-pass membrane protein</topology>
    </subcellularLocation>
</comment>
<evidence type="ECO:0000256" key="1">
    <source>
        <dbReference type="ARBA" id="ARBA00004651"/>
    </source>
</evidence>
<evidence type="ECO:0000256" key="3">
    <source>
        <dbReference type="ARBA" id="ARBA00022989"/>
    </source>
</evidence>
<evidence type="ECO:0000256" key="2">
    <source>
        <dbReference type="ARBA" id="ARBA00022692"/>
    </source>
</evidence>
<evidence type="ECO:0000256" key="4">
    <source>
        <dbReference type="ARBA" id="ARBA00023136"/>
    </source>
</evidence>
<feature type="transmembrane region" description="Helical" evidence="6">
    <location>
        <begin position="889"/>
        <end position="909"/>
    </location>
</feature>
<dbReference type="PANTHER" id="PTHR42718">
    <property type="entry name" value="MAJOR FACILITATOR SUPERFAMILY MULTIDRUG TRANSPORTER MFSC"/>
    <property type="match status" value="1"/>
</dbReference>
<dbReference type="Proteomes" id="UP000321685">
    <property type="component" value="Unassembled WGS sequence"/>
</dbReference>
<feature type="region of interest" description="Disordered" evidence="5">
    <location>
        <begin position="377"/>
        <end position="412"/>
    </location>
</feature>